<dbReference type="EMBL" id="JBHRSP010000023">
    <property type="protein sequence ID" value="MFC3074298.1"/>
    <property type="molecule type" value="Genomic_DNA"/>
</dbReference>
<dbReference type="Proteomes" id="UP001595377">
    <property type="component" value="Unassembled WGS sequence"/>
</dbReference>
<feature type="domain" description="Aldehyde dehydrogenase" evidence="4">
    <location>
        <begin position="27"/>
        <end position="487"/>
    </location>
</feature>
<comment type="caution">
    <text evidence="5">The sequence shown here is derived from an EMBL/GenBank/DDBJ whole genome shotgun (WGS) entry which is preliminary data.</text>
</comment>
<dbReference type="InterPro" id="IPR016163">
    <property type="entry name" value="Ald_DH_C"/>
</dbReference>
<dbReference type="Pfam" id="PF00171">
    <property type="entry name" value="Aldedh"/>
    <property type="match status" value="1"/>
</dbReference>
<protein>
    <submittedName>
        <fullName evidence="5">Aldehyde dehydrogenase family protein</fullName>
    </submittedName>
</protein>
<dbReference type="SUPFAM" id="SSF53720">
    <property type="entry name" value="ALDH-like"/>
    <property type="match status" value="1"/>
</dbReference>
<dbReference type="PANTHER" id="PTHR11699">
    <property type="entry name" value="ALDEHYDE DEHYDROGENASE-RELATED"/>
    <property type="match status" value="1"/>
</dbReference>
<gene>
    <name evidence="5" type="ORF">ACFOHH_14400</name>
</gene>
<dbReference type="Gene3D" id="3.40.605.10">
    <property type="entry name" value="Aldehyde Dehydrogenase, Chain A, domain 1"/>
    <property type="match status" value="1"/>
</dbReference>
<dbReference type="Gene3D" id="3.40.309.10">
    <property type="entry name" value="Aldehyde Dehydrogenase, Chain A, domain 2"/>
    <property type="match status" value="1"/>
</dbReference>
<evidence type="ECO:0000313" key="5">
    <source>
        <dbReference type="EMBL" id="MFC3074298.1"/>
    </source>
</evidence>
<dbReference type="InterPro" id="IPR029510">
    <property type="entry name" value="Ald_DH_CS_GLU"/>
</dbReference>
<keyword evidence="1 3" id="KW-0560">Oxidoreductase</keyword>
<feature type="active site" evidence="2">
    <location>
        <position position="260"/>
    </location>
</feature>
<proteinExistence type="inferred from homology"/>
<evidence type="ECO:0000259" key="4">
    <source>
        <dbReference type="Pfam" id="PF00171"/>
    </source>
</evidence>
<dbReference type="PROSITE" id="PS00687">
    <property type="entry name" value="ALDEHYDE_DEHYDR_GLU"/>
    <property type="match status" value="1"/>
</dbReference>
<dbReference type="InterPro" id="IPR015590">
    <property type="entry name" value="Aldehyde_DH_dom"/>
</dbReference>
<keyword evidence="6" id="KW-1185">Reference proteome</keyword>
<accession>A0ABV7DIL4</accession>
<dbReference type="InterPro" id="IPR016162">
    <property type="entry name" value="Ald_DH_N"/>
</dbReference>
<evidence type="ECO:0000313" key="6">
    <source>
        <dbReference type="Proteomes" id="UP001595377"/>
    </source>
</evidence>
<name>A0ABV7DIL4_9HYPH</name>
<dbReference type="RefSeq" id="WP_257315328.1">
    <property type="nucleotide sequence ID" value="NZ_JANFDG010000011.1"/>
</dbReference>
<sequence length="492" mass="52329">MSLSFDPDTVTIPSGHHIGGRFVDLPGEEIAVLRPSDERPMRPVTDGGKDAVDMAVAAAKAALAASGWARMNPRDRAKALFRFAERIEAKAEYLGRLEAMGSSRLVAGTITGDAVRTAGVVRYFAEYCDKLEGIVTATKGDTLSYTRREPYGIAGAIVPWNFPMITAAWKFAPALAAGNAVVMKTSELTPHSLLALAECAAEARLPGGLLNVVNGWGHTTGAAIVAHPEIGIVSFTGSTKTGAAVMSLAAQSGIKPVVLELGGKSPQIVTRDPGEMDAVATRVANAFMVNAGQVCTLASRLIVDRTVADELLDRVIARTKEIKAGPTWDEATTFAPVISARQFERIDTLVQETVKQGAAVLTGGTRLEGPNEGNFYAPTVLANVSRANIGFGEEYFGPVMSVTTYDEIEEAIAEAQHPTYGLSASVHTQDLKLAMKVADAVEAGMVWVNQHGRDPEFTYTAGGWKGSGFGKDMGRAGIEEFTRQKAVWINYL</sequence>
<organism evidence="5 6">
    <name type="scientific">Shinella pollutisoli</name>
    <dbReference type="NCBI Taxonomy" id="2250594"/>
    <lineage>
        <taxon>Bacteria</taxon>
        <taxon>Pseudomonadati</taxon>
        <taxon>Pseudomonadota</taxon>
        <taxon>Alphaproteobacteria</taxon>
        <taxon>Hyphomicrobiales</taxon>
        <taxon>Rhizobiaceae</taxon>
        <taxon>Shinella</taxon>
    </lineage>
</organism>
<dbReference type="CDD" id="cd07078">
    <property type="entry name" value="ALDH"/>
    <property type="match status" value="1"/>
</dbReference>
<evidence type="ECO:0000256" key="3">
    <source>
        <dbReference type="RuleBase" id="RU003345"/>
    </source>
</evidence>
<comment type="similarity">
    <text evidence="3">Belongs to the aldehyde dehydrogenase family.</text>
</comment>
<reference evidence="6" key="1">
    <citation type="journal article" date="2019" name="Int. J. Syst. Evol. Microbiol.">
        <title>The Global Catalogue of Microorganisms (GCM) 10K type strain sequencing project: providing services to taxonomists for standard genome sequencing and annotation.</title>
        <authorList>
            <consortium name="The Broad Institute Genomics Platform"/>
            <consortium name="The Broad Institute Genome Sequencing Center for Infectious Disease"/>
            <person name="Wu L."/>
            <person name="Ma J."/>
        </authorList>
    </citation>
    <scope>NUCLEOTIDE SEQUENCE [LARGE SCALE GENOMIC DNA]</scope>
    <source>
        <strain evidence="6">KCTC 52677</strain>
    </source>
</reference>
<evidence type="ECO:0000256" key="1">
    <source>
        <dbReference type="ARBA" id="ARBA00023002"/>
    </source>
</evidence>
<evidence type="ECO:0000256" key="2">
    <source>
        <dbReference type="PROSITE-ProRule" id="PRU10007"/>
    </source>
</evidence>
<dbReference type="InterPro" id="IPR016161">
    <property type="entry name" value="Ald_DH/histidinol_DH"/>
</dbReference>